<reference evidence="1" key="1">
    <citation type="journal article" date="2018" name="Nat. Commun.">
        <title>Diversity and evolution of the emerging Pandoraviridae family.</title>
        <authorList>
            <person name="Legendre M."/>
            <person name="Fabre E."/>
            <person name="Poirot O."/>
            <person name="Jeudy S."/>
            <person name="Lartigue A."/>
            <person name="Alempic J.M."/>
            <person name="Beucher L."/>
            <person name="Philippe N."/>
            <person name="Bertaux L."/>
            <person name="Christo-Foroux E."/>
            <person name="Labadie K."/>
            <person name="Coute Y."/>
            <person name="Abergel C."/>
            <person name="Claverie J.M."/>
        </authorList>
    </citation>
    <scope>NUCLEOTIDE SEQUENCE [LARGE SCALE GENOMIC DNA]</scope>
    <source>
        <strain evidence="1">Neocaledonia</strain>
    </source>
</reference>
<dbReference type="EMBL" id="MG011690">
    <property type="protein sequence ID" value="AVK76407.1"/>
    <property type="molecule type" value="Genomic_DNA"/>
</dbReference>
<dbReference type="GeneID" id="36843120"/>
<protein>
    <recommendedName>
        <fullName evidence="2">F-box incomplete domain containing protein</fullName>
    </recommendedName>
</protein>
<dbReference type="InterPro" id="IPR052050">
    <property type="entry name" value="SecEffector_AnkRepeat"/>
</dbReference>
<dbReference type="PANTHER" id="PTHR46586:SF3">
    <property type="entry name" value="ANKYRIN REPEAT-CONTAINING PROTEIN"/>
    <property type="match status" value="1"/>
</dbReference>
<name>A0A2U7UDA4_9VIRU</name>
<accession>A0A2U7UDA4</accession>
<dbReference type="PANTHER" id="PTHR46586">
    <property type="entry name" value="ANKYRIN REPEAT-CONTAINING PROTEIN"/>
    <property type="match status" value="1"/>
</dbReference>
<gene>
    <name evidence="1" type="ORF">pneo_cds_800</name>
</gene>
<sequence>MHAMDHDDNQKACALIHLPPELRAHVTDRIRSLRDIVACAQASSGILTRPTVREIFDRLPRPIKASRLLKYGAPPLVLADLFALASIRPTRPMLPNAVAGGRLDSLRWFCERTRHLGRGAPHPSDDGHVCPCGQDPCLGGAAKGVGCPSFKPARKAIVLARSISRLDLLDCLVNEQDVAGPAGVRILSRMNQHAAQTGDLDFLAYWHERNTPPDGGCCHCDAKINKRALAACRVDVIKWLCEVDCSAAMPMTCATIARVLTHGLDDKRCVPVIDWIASVLVPGDADAKVMRRAAINAVKYDFVERLSRVHALGLVEVDSEAIACAFVNDSTRVLKWAAAAAIPAWSNPLTGYAAARYARKATLRWFLSLPGAACVLSVGAVKSALEAGRVGMAIAVHQADIVPFDRYDAAAVACEHLTDDQAARVIKAGAPCTAAALAFALRGAKMEVLRIAADTCDAAQFQAALDSCTSRINQGIIAWLTANVDGICVAEHRRAAPFRYKPESLRSVAAWENALVCPCPSCRG</sequence>
<organism evidence="1">
    <name type="scientific">Pandoravirus neocaledonia</name>
    <dbReference type="NCBI Taxonomy" id="2107708"/>
    <lineage>
        <taxon>Viruses</taxon>
        <taxon>Pandoravirus</taxon>
    </lineage>
</organism>
<evidence type="ECO:0008006" key="2">
    <source>
        <dbReference type="Google" id="ProtNLM"/>
    </source>
</evidence>
<dbReference type="KEGG" id="vg:36843120"/>
<dbReference type="RefSeq" id="YP_009482410.1">
    <property type="nucleotide sequence ID" value="NC_037666.1"/>
</dbReference>
<evidence type="ECO:0000313" key="1">
    <source>
        <dbReference type="EMBL" id="AVK76407.1"/>
    </source>
</evidence>
<proteinExistence type="predicted"/>
<dbReference type="Proteomes" id="UP000249287">
    <property type="component" value="Segment"/>
</dbReference>